<feature type="compositionally biased region" description="Basic and acidic residues" evidence="1">
    <location>
        <begin position="11"/>
        <end position="20"/>
    </location>
</feature>
<dbReference type="Proteomes" id="UP000225548">
    <property type="component" value="Unassembled WGS sequence"/>
</dbReference>
<feature type="compositionally biased region" description="Polar residues" evidence="1">
    <location>
        <begin position="1"/>
        <end position="10"/>
    </location>
</feature>
<evidence type="ECO:0000313" key="3">
    <source>
        <dbReference type="Proteomes" id="UP000225548"/>
    </source>
</evidence>
<dbReference type="AlphaFoldDB" id="A0A2A9E4S4"/>
<evidence type="ECO:0000313" key="2">
    <source>
        <dbReference type="EMBL" id="PFG33854.1"/>
    </source>
</evidence>
<evidence type="ECO:0000256" key="1">
    <source>
        <dbReference type="SAM" id="MobiDB-lite"/>
    </source>
</evidence>
<comment type="caution">
    <text evidence="2">The sequence shown here is derived from an EMBL/GenBank/DDBJ whole genome shotgun (WGS) entry which is preliminary data.</text>
</comment>
<accession>A0A2A9E4S4</accession>
<name>A0A2A9E4S4_9MICO</name>
<organism evidence="2 3">
    <name type="scientific">Sanguibacter antarcticus</name>
    <dbReference type="NCBI Taxonomy" id="372484"/>
    <lineage>
        <taxon>Bacteria</taxon>
        <taxon>Bacillati</taxon>
        <taxon>Actinomycetota</taxon>
        <taxon>Actinomycetes</taxon>
        <taxon>Micrococcales</taxon>
        <taxon>Sanguibacteraceae</taxon>
        <taxon>Sanguibacter</taxon>
    </lineage>
</organism>
<dbReference type="EMBL" id="PDJG01000001">
    <property type="protein sequence ID" value="PFG33854.1"/>
    <property type="molecule type" value="Genomic_DNA"/>
</dbReference>
<feature type="region of interest" description="Disordered" evidence="1">
    <location>
        <begin position="1"/>
        <end position="20"/>
    </location>
</feature>
<gene>
    <name evidence="2" type="ORF">ATL42_1748</name>
</gene>
<proteinExistence type="predicted"/>
<reference evidence="2 3" key="1">
    <citation type="submission" date="2017-10" db="EMBL/GenBank/DDBJ databases">
        <title>Sequencing the genomes of 1000 actinobacteria strains.</title>
        <authorList>
            <person name="Klenk H.-P."/>
        </authorList>
    </citation>
    <scope>NUCLEOTIDE SEQUENCE [LARGE SCALE GENOMIC DNA]</scope>
    <source>
        <strain evidence="2 3">DSM 18966</strain>
    </source>
</reference>
<protein>
    <submittedName>
        <fullName evidence="2">Uncharacterized protein</fullName>
    </submittedName>
</protein>
<sequence length="43" mass="4869">MKNQTMTSVTWHDRGDGSELRPRSIAYTTSFATRDSASRTCFV</sequence>
<keyword evidence="3" id="KW-1185">Reference proteome</keyword>